<dbReference type="SUPFAM" id="SSF52833">
    <property type="entry name" value="Thioredoxin-like"/>
    <property type="match status" value="1"/>
</dbReference>
<dbReference type="EC" id="2.7.1.180" evidence="2"/>
<comment type="cofactor">
    <cofactor evidence="1">
        <name>Mg(2+)</name>
        <dbReference type="ChEBI" id="CHEBI:18420"/>
    </cofactor>
</comment>
<evidence type="ECO:0000313" key="12">
    <source>
        <dbReference type="EMBL" id="MEN7546658.1"/>
    </source>
</evidence>
<evidence type="ECO:0000256" key="2">
    <source>
        <dbReference type="ARBA" id="ARBA00011955"/>
    </source>
</evidence>
<evidence type="ECO:0000256" key="7">
    <source>
        <dbReference type="ARBA" id="ARBA00022827"/>
    </source>
</evidence>
<keyword evidence="6" id="KW-0479">Metal-binding</keyword>
<proteinExistence type="predicted"/>
<organism evidence="12 13">
    <name type="scientific">Rapidithrix thailandica</name>
    <dbReference type="NCBI Taxonomy" id="413964"/>
    <lineage>
        <taxon>Bacteria</taxon>
        <taxon>Pseudomonadati</taxon>
        <taxon>Bacteroidota</taxon>
        <taxon>Cytophagia</taxon>
        <taxon>Cytophagales</taxon>
        <taxon>Flammeovirgaceae</taxon>
        <taxon>Rapidithrix</taxon>
    </lineage>
</organism>
<dbReference type="Pfam" id="PF13899">
    <property type="entry name" value="Thioredoxin_7"/>
    <property type="match status" value="1"/>
</dbReference>
<comment type="caution">
    <text evidence="12">The sequence shown here is derived from an EMBL/GenBank/DDBJ whole genome shotgun (WGS) entry which is preliminary data.</text>
</comment>
<accession>A0AAW9S2P1</accession>
<gene>
    <name evidence="12" type="ORF">AAG747_01985</name>
</gene>
<evidence type="ECO:0000256" key="5">
    <source>
        <dbReference type="ARBA" id="ARBA00022679"/>
    </source>
</evidence>
<evidence type="ECO:0000256" key="1">
    <source>
        <dbReference type="ARBA" id="ARBA00001946"/>
    </source>
</evidence>
<keyword evidence="7" id="KW-0274">FAD</keyword>
<dbReference type="Gene3D" id="3.10.520.10">
    <property type="entry name" value="ApbE-like domains"/>
    <property type="match status" value="1"/>
</dbReference>
<feature type="coiled-coil region" evidence="11">
    <location>
        <begin position="175"/>
        <end position="202"/>
    </location>
</feature>
<keyword evidence="13" id="KW-1185">Reference proteome</keyword>
<dbReference type="PANTHER" id="PTHR30040:SF2">
    <property type="entry name" value="FAD:PROTEIN FMN TRANSFERASE"/>
    <property type="match status" value="1"/>
</dbReference>
<comment type="catalytic activity">
    <reaction evidence="10">
        <text>L-threonyl-[protein] + FAD = FMN-L-threonyl-[protein] + AMP + H(+)</text>
        <dbReference type="Rhea" id="RHEA:36847"/>
        <dbReference type="Rhea" id="RHEA-COMP:11060"/>
        <dbReference type="Rhea" id="RHEA-COMP:11061"/>
        <dbReference type="ChEBI" id="CHEBI:15378"/>
        <dbReference type="ChEBI" id="CHEBI:30013"/>
        <dbReference type="ChEBI" id="CHEBI:57692"/>
        <dbReference type="ChEBI" id="CHEBI:74257"/>
        <dbReference type="ChEBI" id="CHEBI:456215"/>
        <dbReference type="EC" id="2.7.1.180"/>
    </reaction>
</comment>
<dbReference type="InterPro" id="IPR003374">
    <property type="entry name" value="ApbE-like_sf"/>
</dbReference>
<name>A0AAW9S2P1_9BACT</name>
<keyword evidence="4" id="KW-0285">Flavoprotein</keyword>
<dbReference type="EMBL" id="JBDKWZ010000001">
    <property type="protein sequence ID" value="MEN7546658.1"/>
    <property type="molecule type" value="Genomic_DNA"/>
</dbReference>
<dbReference type="GO" id="GO:0046872">
    <property type="term" value="F:metal ion binding"/>
    <property type="evidence" value="ECO:0007669"/>
    <property type="project" value="UniProtKB-KW"/>
</dbReference>
<dbReference type="RefSeq" id="WP_346819442.1">
    <property type="nucleotide sequence ID" value="NZ_JBDKWZ010000001.1"/>
</dbReference>
<evidence type="ECO:0000256" key="8">
    <source>
        <dbReference type="ARBA" id="ARBA00022842"/>
    </source>
</evidence>
<dbReference type="Gene3D" id="3.40.30.10">
    <property type="entry name" value="Glutaredoxin"/>
    <property type="match status" value="1"/>
</dbReference>
<reference evidence="12 13" key="1">
    <citation type="submission" date="2024-04" db="EMBL/GenBank/DDBJ databases">
        <title>Novel genus in family Flammeovirgaceae.</title>
        <authorList>
            <person name="Nguyen T.H."/>
            <person name="Vuong T.Q."/>
            <person name="Le H."/>
            <person name="Kim S.-G."/>
        </authorList>
    </citation>
    <scope>NUCLEOTIDE SEQUENCE [LARGE SCALE GENOMIC DNA]</scope>
    <source>
        <strain evidence="12 13">JCM 23209</strain>
    </source>
</reference>
<sequence length="466" mass="51980">MMLKISWWLTFFILSTQALLGQVFHSADTAFLQASEKNQAVLLVFSGSDWCAPCIRFDKTILQNEAFQHFSQSTLTILKADFPQRKKLSKHIREQNDQLAETYNPQGYFPHILLLNSNRTVIQTLSFQNQTPREFIEQLQALLGKAPLPRKEYRYSTQLMGSAFEFAVVAPSHHAAKAQHLLKQGEAEVKRIEALISSWKDDSQTASINHASGVKAVKVDDELFQLIKRSAEISQLTQGAFDITFAALDPYYHFDGTQNRLPDPKVINKTLPLIGYRQIQLTPPDQIYLPTKGMKIGFGAIGKGYAADKVKKLLQNQGVKSGLINAGGDLVAWGKKADGSPWKIGIADPFNKKDILMWLEVQDQAIVTSGNYEKFIQVGQERYAHIIDPRSGQPAQGVVSVTVVQKSAELADALASAVFVLGVEVGLDLINQLPDTECIIVDSQKNIHYSQHIKYQQTDGALTERQ</sequence>
<dbReference type="Proteomes" id="UP001403385">
    <property type="component" value="Unassembled WGS sequence"/>
</dbReference>
<keyword evidence="11" id="KW-0175">Coiled coil</keyword>
<dbReference type="GO" id="GO:0016740">
    <property type="term" value="F:transferase activity"/>
    <property type="evidence" value="ECO:0007669"/>
    <property type="project" value="UniProtKB-KW"/>
</dbReference>
<dbReference type="PANTHER" id="PTHR30040">
    <property type="entry name" value="THIAMINE BIOSYNTHESIS LIPOPROTEIN APBE"/>
    <property type="match status" value="1"/>
</dbReference>
<dbReference type="Pfam" id="PF02424">
    <property type="entry name" value="ApbE"/>
    <property type="match status" value="1"/>
</dbReference>
<evidence type="ECO:0000256" key="3">
    <source>
        <dbReference type="ARBA" id="ARBA00016337"/>
    </source>
</evidence>
<dbReference type="AlphaFoldDB" id="A0AAW9S2P1"/>
<evidence type="ECO:0000256" key="4">
    <source>
        <dbReference type="ARBA" id="ARBA00022630"/>
    </source>
</evidence>
<keyword evidence="5 12" id="KW-0808">Transferase</keyword>
<dbReference type="InterPro" id="IPR036249">
    <property type="entry name" value="Thioredoxin-like_sf"/>
</dbReference>
<evidence type="ECO:0000313" key="13">
    <source>
        <dbReference type="Proteomes" id="UP001403385"/>
    </source>
</evidence>
<protein>
    <recommendedName>
        <fullName evidence="3">FAD:protein FMN transferase</fullName>
        <ecNumber evidence="2">2.7.1.180</ecNumber>
    </recommendedName>
    <alternativeName>
        <fullName evidence="9">Flavin transferase</fullName>
    </alternativeName>
</protein>
<evidence type="ECO:0000256" key="11">
    <source>
        <dbReference type="SAM" id="Coils"/>
    </source>
</evidence>
<evidence type="ECO:0000256" key="9">
    <source>
        <dbReference type="ARBA" id="ARBA00031306"/>
    </source>
</evidence>
<dbReference type="InterPro" id="IPR024932">
    <property type="entry name" value="ApbE"/>
</dbReference>
<evidence type="ECO:0000256" key="10">
    <source>
        <dbReference type="ARBA" id="ARBA00048540"/>
    </source>
</evidence>
<keyword evidence="8" id="KW-0460">Magnesium</keyword>
<evidence type="ECO:0000256" key="6">
    <source>
        <dbReference type="ARBA" id="ARBA00022723"/>
    </source>
</evidence>
<dbReference type="SUPFAM" id="SSF143631">
    <property type="entry name" value="ApbE-like"/>
    <property type="match status" value="1"/>
</dbReference>